<dbReference type="GO" id="GO:0051260">
    <property type="term" value="P:protein homooligomerization"/>
    <property type="evidence" value="ECO:0007669"/>
    <property type="project" value="InterPro"/>
</dbReference>
<dbReference type="SUPFAM" id="SSF54695">
    <property type="entry name" value="POZ domain"/>
    <property type="match status" value="1"/>
</dbReference>
<organism evidence="2">
    <name type="scientific">Clandestinovirus</name>
    <dbReference type="NCBI Taxonomy" id="2831644"/>
    <lineage>
        <taxon>Viruses</taxon>
    </lineage>
</organism>
<dbReference type="InterPro" id="IPR000210">
    <property type="entry name" value="BTB/POZ_dom"/>
</dbReference>
<gene>
    <name evidence="2" type="ORF">KOM_12_101</name>
</gene>
<proteinExistence type="predicted"/>
<feature type="domain" description="BTB" evidence="1">
    <location>
        <begin position="6"/>
        <end position="101"/>
    </location>
</feature>
<accession>A0A8F8KNG0</accession>
<evidence type="ECO:0000259" key="1">
    <source>
        <dbReference type="SMART" id="SM00225"/>
    </source>
</evidence>
<dbReference type="InterPro" id="IPR045068">
    <property type="entry name" value="BACURD1-3"/>
</dbReference>
<sequence length="275" mass="31436">MQGITAKLTVNVGGTTFTTTPSTIERIPYFAARLKNTPNKDAELFVDRSSTLFHYILDHARGNRCSFPASFEGRVTLIDECDFYGLESLIDEIELSFTKEELHKYNWLDKRTFIDPQDFERQVLDLWEAKKALGILFDKLTSHPLLTANAPNEHANVFQTRMDKYFDEQFKFVDPTFDVKALNALRQSSIQLLNGTCNDLQAFITWLSECFNSISDAFNVHPLARFCISVQFVVLFAKMENLRSVSNYIPSSSVRVAMRLLAPHVISAWPESFPL</sequence>
<evidence type="ECO:0000313" key="2">
    <source>
        <dbReference type="EMBL" id="QYA18371.1"/>
    </source>
</evidence>
<protein>
    <submittedName>
        <fullName evidence="2">BTB/POZ domain contaning protein</fullName>
    </submittedName>
</protein>
<dbReference type="SMART" id="SM00225">
    <property type="entry name" value="BTB"/>
    <property type="match status" value="1"/>
</dbReference>
<dbReference type="Gene3D" id="3.30.710.10">
    <property type="entry name" value="Potassium Channel Kv1.1, Chain A"/>
    <property type="match status" value="1"/>
</dbReference>
<dbReference type="EMBL" id="MZ420154">
    <property type="protein sequence ID" value="QYA18371.1"/>
    <property type="molecule type" value="Genomic_DNA"/>
</dbReference>
<dbReference type="PANTHER" id="PTHR11145">
    <property type="entry name" value="BTB/POZ DOMAIN-CONTAINING ADAPTER FOR CUL3-MEDIATED RHOA DEGRADATION PROTEIN FAMILY MEMBER"/>
    <property type="match status" value="1"/>
</dbReference>
<dbReference type="Pfam" id="PF02214">
    <property type="entry name" value="BTB_2"/>
    <property type="match status" value="1"/>
</dbReference>
<dbReference type="InterPro" id="IPR003131">
    <property type="entry name" value="T1-type_BTB"/>
</dbReference>
<dbReference type="InterPro" id="IPR011333">
    <property type="entry name" value="SKP1/BTB/POZ_sf"/>
</dbReference>
<name>A0A8F8KNG0_9VIRU</name>
<reference evidence="2" key="1">
    <citation type="submission" date="2021-06" db="EMBL/GenBank/DDBJ databases">
        <authorList>
            <person name="Rolland C."/>
        </authorList>
    </citation>
    <scope>NUCLEOTIDE SEQUENCE</scope>
    <source>
        <strain evidence="2">347.936635</strain>
    </source>
</reference>
<dbReference type="PANTHER" id="PTHR11145:SF8">
    <property type="entry name" value="RE57120P"/>
    <property type="match status" value="1"/>
</dbReference>